<dbReference type="Pfam" id="PF13439">
    <property type="entry name" value="Glyco_transf_4"/>
    <property type="match status" value="1"/>
</dbReference>
<dbReference type="PANTHER" id="PTHR12526">
    <property type="entry name" value="GLYCOSYLTRANSFERASE"/>
    <property type="match status" value="1"/>
</dbReference>
<protein>
    <submittedName>
        <fullName evidence="3">Glycosyltransferase</fullName>
    </submittedName>
</protein>
<accession>A0A3E0TUA9</accession>
<dbReference type="GO" id="GO:0016757">
    <property type="term" value="F:glycosyltransferase activity"/>
    <property type="evidence" value="ECO:0007669"/>
    <property type="project" value="InterPro"/>
</dbReference>
<dbReference type="OrthoDB" id="9775208at2"/>
<dbReference type="AlphaFoldDB" id="A0A3E0TUA9"/>
<gene>
    <name evidence="3" type="ORF">DXX93_16605</name>
</gene>
<organism evidence="3 4">
    <name type="scientific">Thalassotalea euphylliae</name>
    <dbReference type="NCBI Taxonomy" id="1655234"/>
    <lineage>
        <taxon>Bacteria</taxon>
        <taxon>Pseudomonadati</taxon>
        <taxon>Pseudomonadota</taxon>
        <taxon>Gammaproteobacteria</taxon>
        <taxon>Alteromonadales</taxon>
        <taxon>Colwelliaceae</taxon>
        <taxon>Thalassotalea</taxon>
    </lineage>
</organism>
<dbReference type="InterPro" id="IPR028098">
    <property type="entry name" value="Glyco_trans_4-like_N"/>
</dbReference>
<dbReference type="SUPFAM" id="SSF53756">
    <property type="entry name" value="UDP-Glycosyltransferase/glycogen phosphorylase"/>
    <property type="match status" value="1"/>
</dbReference>
<reference evidence="3 4" key="1">
    <citation type="submission" date="2018-08" db="EMBL/GenBank/DDBJ databases">
        <title>Thalassotalea euphylliae genome.</title>
        <authorList>
            <person name="Summers S."/>
            <person name="Rice S.A."/>
            <person name="Freckelton M.L."/>
            <person name="Nedved B.T."/>
            <person name="Hadfield M.G."/>
        </authorList>
    </citation>
    <scope>NUCLEOTIDE SEQUENCE [LARGE SCALE GENOMIC DNA]</scope>
    <source>
        <strain evidence="3 4">H1</strain>
    </source>
</reference>
<keyword evidence="3" id="KW-0808">Transferase</keyword>
<proteinExistence type="predicted"/>
<dbReference type="InterPro" id="IPR001296">
    <property type="entry name" value="Glyco_trans_1"/>
</dbReference>
<feature type="domain" description="Glycosyl transferase family 1" evidence="1">
    <location>
        <begin position="181"/>
        <end position="342"/>
    </location>
</feature>
<comment type="caution">
    <text evidence="3">The sequence shown here is derived from an EMBL/GenBank/DDBJ whole genome shotgun (WGS) entry which is preliminary data.</text>
</comment>
<dbReference type="Proteomes" id="UP000256478">
    <property type="component" value="Unassembled WGS sequence"/>
</dbReference>
<evidence type="ECO:0000259" key="1">
    <source>
        <dbReference type="Pfam" id="PF00534"/>
    </source>
</evidence>
<dbReference type="Pfam" id="PF00534">
    <property type="entry name" value="Glycos_transf_1"/>
    <property type="match status" value="1"/>
</dbReference>
<dbReference type="GO" id="GO:1901135">
    <property type="term" value="P:carbohydrate derivative metabolic process"/>
    <property type="evidence" value="ECO:0007669"/>
    <property type="project" value="UniProtKB-ARBA"/>
</dbReference>
<dbReference type="RefSeq" id="WP_116009085.1">
    <property type="nucleotide sequence ID" value="NZ_QUOU01000001.1"/>
</dbReference>
<evidence type="ECO:0000259" key="2">
    <source>
        <dbReference type="Pfam" id="PF13439"/>
    </source>
</evidence>
<feature type="domain" description="Glycosyltransferase subfamily 4-like N-terminal" evidence="2">
    <location>
        <begin position="14"/>
        <end position="170"/>
    </location>
</feature>
<evidence type="ECO:0000313" key="4">
    <source>
        <dbReference type="Proteomes" id="UP000256478"/>
    </source>
</evidence>
<dbReference type="Gene3D" id="3.40.50.2000">
    <property type="entry name" value="Glycogen Phosphorylase B"/>
    <property type="match status" value="2"/>
</dbReference>
<name>A0A3E0TUA9_9GAMM</name>
<evidence type="ECO:0000313" key="3">
    <source>
        <dbReference type="EMBL" id="REL28024.1"/>
    </source>
</evidence>
<sequence length="363" mass="40432">MKPTIVHVVQHLKPGGIENFALEFQRAAAPYYDVHIIALERSNSQSIQGKYHGSRKFIHILNKKPGWRPSVVSKIKQLLAEIKPMYVHTHHIGPLIYGGLAARMLGINCVIHTEHDAWHLKQQKRRLLQELCLKLVRPVFVADAEFVAEQVKAMLPATTPYVIANGVDTEHFTPSAVDKRVLKERADLPTDMRFIGCAARLEPVKAHHLLIEALTQLPDDTGLLLAGTGSLAQTLKAQVKQLKLEDRVFFLGHLDDMRGFYQLLDVFCLSSSNEGLPLAPLEAQSCNVPVVLTNVGGCKEAICQATGKVVEPNNVQKLAQALKQRLAQPLQKSPRVFVEQKRSIKSMINQYVALTQPSLRGKL</sequence>
<dbReference type="EMBL" id="QUOU01000001">
    <property type="protein sequence ID" value="REL28024.1"/>
    <property type="molecule type" value="Genomic_DNA"/>
</dbReference>
<dbReference type="PANTHER" id="PTHR12526:SF637">
    <property type="entry name" value="GLYCOSYLTRANSFERASE EPSF-RELATED"/>
    <property type="match status" value="1"/>
</dbReference>